<sequence length="569" mass="63001">MPASRTVAPYICASWLRANRRLLDARPSGRFPPIRSFADSAPQPQQNDREDGHQPESAVKEDSAPVEKEGGAMTRRLRAMSEASLESGGRSSQKSISEAGFSEDLKRQLEERIAAANFRIENRASFAEVESPSYAGRGSRDIAAADAWSGEESLHDATLRMLNDAHKPLRVKGSSRISGPSAPLPKSVDTGRKSKDYTGVRLANARDRSLLYGTVKDLDVDALEKEKRFQELKDRFSPHARAVLPGTIQGLASLANERIEDAIKRGQFKNLPRGKQIERDYNASSPFLDTTEYFMNKIIQKQDIVPPWIEKQQELVSTTSKFRSRLRNDWKRHAARMIASKGGSLQDQMRTAEAYAKAELIANPPKKKTEALNAVDETGHLSQISLSGELKVPATGAAPVEEIDAKHIAIDYPSDQPKAVPASSQNIEVTIQTSTPAPSSSTPPAPYPFRDPAWEATESSYLNLSINDLNSKTRSYNLMAPDLAKKPYFSLTRELNACYAEVAPQLADAIRERALKPRAKLEGFGTSLAGNAGVLERLVGEKVRVRDERVERRYGFRQFWKDVWGTGKA</sequence>
<feature type="domain" description="DnaJ homologue subfamily C member 28 conserved" evidence="2">
    <location>
        <begin position="254"/>
        <end position="323"/>
    </location>
</feature>
<gene>
    <name evidence="3" type="ORF">BCR34DRAFT_562698</name>
</gene>
<dbReference type="Proteomes" id="UP000193144">
    <property type="component" value="Unassembled WGS sequence"/>
</dbReference>
<dbReference type="EMBL" id="MCFA01000045">
    <property type="protein sequence ID" value="ORY13055.1"/>
    <property type="molecule type" value="Genomic_DNA"/>
</dbReference>
<organism evidence="3 4">
    <name type="scientific">Clohesyomyces aquaticus</name>
    <dbReference type="NCBI Taxonomy" id="1231657"/>
    <lineage>
        <taxon>Eukaryota</taxon>
        <taxon>Fungi</taxon>
        <taxon>Dikarya</taxon>
        <taxon>Ascomycota</taxon>
        <taxon>Pezizomycotina</taxon>
        <taxon>Dothideomycetes</taxon>
        <taxon>Pleosporomycetidae</taxon>
        <taxon>Pleosporales</taxon>
        <taxon>Lindgomycetaceae</taxon>
        <taxon>Clohesyomyces</taxon>
    </lineage>
</organism>
<dbReference type="STRING" id="1231657.A0A1Y1ZTD0"/>
<dbReference type="PANTHER" id="PTHR39394">
    <property type="entry name" value="YALI0E31793P"/>
    <property type="match status" value="1"/>
</dbReference>
<proteinExistence type="predicted"/>
<evidence type="ECO:0000259" key="2">
    <source>
        <dbReference type="Pfam" id="PF09350"/>
    </source>
</evidence>
<feature type="region of interest" description="Disordered" evidence="1">
    <location>
        <begin position="27"/>
        <end position="71"/>
    </location>
</feature>
<protein>
    <recommendedName>
        <fullName evidence="2">DnaJ homologue subfamily C member 28 conserved domain-containing protein</fullName>
    </recommendedName>
</protein>
<dbReference type="Pfam" id="PF09350">
    <property type="entry name" value="DJC28_CD"/>
    <property type="match status" value="1"/>
</dbReference>
<feature type="region of interest" description="Disordered" evidence="1">
    <location>
        <begin position="171"/>
        <end position="193"/>
    </location>
</feature>
<dbReference type="OrthoDB" id="1922282at2759"/>
<evidence type="ECO:0000313" key="4">
    <source>
        <dbReference type="Proteomes" id="UP000193144"/>
    </source>
</evidence>
<name>A0A1Y1ZTD0_9PLEO</name>
<dbReference type="PANTHER" id="PTHR39394:SF1">
    <property type="entry name" value="DNAJ HOMOLOGUE SUBFAMILY C MEMBER 28 CONSERVED DOMAIN-CONTAINING PROTEIN"/>
    <property type="match status" value="1"/>
</dbReference>
<keyword evidence="4" id="KW-1185">Reference proteome</keyword>
<comment type="caution">
    <text evidence="3">The sequence shown here is derived from an EMBL/GenBank/DDBJ whole genome shotgun (WGS) entry which is preliminary data.</text>
</comment>
<evidence type="ECO:0000313" key="3">
    <source>
        <dbReference type="EMBL" id="ORY13055.1"/>
    </source>
</evidence>
<dbReference type="InterPro" id="IPR018961">
    <property type="entry name" value="DnaJ_homolog_subfam-C_membr-28"/>
</dbReference>
<evidence type="ECO:0000256" key="1">
    <source>
        <dbReference type="SAM" id="MobiDB-lite"/>
    </source>
</evidence>
<dbReference type="AlphaFoldDB" id="A0A1Y1ZTD0"/>
<reference evidence="3 4" key="1">
    <citation type="submission" date="2016-07" db="EMBL/GenBank/DDBJ databases">
        <title>Pervasive Adenine N6-methylation of Active Genes in Fungi.</title>
        <authorList>
            <consortium name="DOE Joint Genome Institute"/>
            <person name="Mondo S.J."/>
            <person name="Dannebaum R.O."/>
            <person name="Kuo R.C."/>
            <person name="Labutti K."/>
            <person name="Haridas S."/>
            <person name="Kuo A."/>
            <person name="Salamov A."/>
            <person name="Ahrendt S.R."/>
            <person name="Lipzen A."/>
            <person name="Sullivan W."/>
            <person name="Andreopoulos W.B."/>
            <person name="Clum A."/>
            <person name="Lindquist E."/>
            <person name="Daum C."/>
            <person name="Ramamoorthy G.K."/>
            <person name="Gryganskyi A."/>
            <person name="Culley D."/>
            <person name="Magnuson J.K."/>
            <person name="James T.Y."/>
            <person name="O'Malley M.A."/>
            <person name="Stajich J.E."/>
            <person name="Spatafora J.W."/>
            <person name="Visel A."/>
            <person name="Grigoriev I.V."/>
        </authorList>
    </citation>
    <scope>NUCLEOTIDE SEQUENCE [LARGE SCALE GENOMIC DNA]</scope>
    <source>
        <strain evidence="3 4">CBS 115471</strain>
    </source>
</reference>
<accession>A0A1Y1ZTD0</accession>
<feature type="compositionally biased region" description="Basic and acidic residues" evidence="1">
    <location>
        <begin position="47"/>
        <end position="70"/>
    </location>
</feature>